<dbReference type="InterPro" id="IPR036390">
    <property type="entry name" value="WH_DNA-bd_sf"/>
</dbReference>
<dbReference type="Pfam" id="PF01022">
    <property type="entry name" value="HTH_5"/>
    <property type="match status" value="1"/>
</dbReference>
<dbReference type="PANTHER" id="PTHR33154:SF18">
    <property type="entry name" value="ARSENICAL RESISTANCE OPERON REPRESSOR"/>
    <property type="match status" value="1"/>
</dbReference>
<keyword evidence="1" id="KW-0805">Transcription regulation</keyword>
<dbReference type="InterPro" id="IPR011991">
    <property type="entry name" value="ArsR-like_HTH"/>
</dbReference>
<dbReference type="InterPro" id="IPR001845">
    <property type="entry name" value="HTH_ArsR_DNA-bd_dom"/>
</dbReference>
<dbReference type="SUPFAM" id="SSF46785">
    <property type="entry name" value="Winged helix' DNA-binding domain"/>
    <property type="match status" value="1"/>
</dbReference>
<gene>
    <name evidence="5" type="ordered locus">Spith_1177</name>
</gene>
<dbReference type="HOGENOM" id="CLU_097806_3_3_12"/>
<dbReference type="NCBIfam" id="NF033788">
    <property type="entry name" value="HTH_metalloreg"/>
    <property type="match status" value="1"/>
</dbReference>
<keyword evidence="3" id="KW-0804">Transcription</keyword>
<proteinExistence type="predicted"/>
<dbReference type="GO" id="GO:0003700">
    <property type="term" value="F:DNA-binding transcription factor activity"/>
    <property type="evidence" value="ECO:0007669"/>
    <property type="project" value="InterPro"/>
</dbReference>
<keyword evidence="6" id="KW-1185">Reference proteome</keyword>
<evidence type="ECO:0000256" key="2">
    <source>
        <dbReference type="ARBA" id="ARBA00023125"/>
    </source>
</evidence>
<organism evidence="5 6">
    <name type="scientific">Winmispira thermophila (strain ATCC 700085 / DSM 6578 / Z-1203)</name>
    <name type="common">Spirochaeta thermophila</name>
    <dbReference type="NCBI Taxonomy" id="869211"/>
    <lineage>
        <taxon>Bacteria</taxon>
        <taxon>Pseudomonadati</taxon>
        <taxon>Spirochaetota</taxon>
        <taxon>Spirochaetia</taxon>
        <taxon>Winmispirales</taxon>
        <taxon>Winmispiraceae</taxon>
        <taxon>Winmispira</taxon>
    </lineage>
</organism>
<dbReference type="KEGG" id="stq:Spith_1177"/>
<reference evidence="5 6" key="1">
    <citation type="submission" date="2011-06" db="EMBL/GenBank/DDBJ databases">
        <title>The complete genome of Spirochaeta thermophila DSM 6578.</title>
        <authorList>
            <consortium name="US DOE Joint Genome Institute (JGI-PGF)"/>
            <person name="Lucas S."/>
            <person name="Lapidus A."/>
            <person name="Bruce D."/>
            <person name="Goodwin L."/>
            <person name="Pitluck S."/>
            <person name="Peters L."/>
            <person name="Kyrpides N."/>
            <person name="Mavromatis K."/>
            <person name="Ivanova N."/>
            <person name="Mikailova N."/>
            <person name="Pagani I."/>
            <person name="Chertkov O."/>
            <person name="Detter J.C."/>
            <person name="Tapia R."/>
            <person name="Han C."/>
            <person name="Land M."/>
            <person name="Hauser L."/>
            <person name="Markowitz V."/>
            <person name="Cheng J.-F."/>
            <person name="Hugenholtz P."/>
            <person name="Woyke T."/>
            <person name="Wu D."/>
            <person name="Spring S."/>
            <person name="Merkhoffer B."/>
            <person name="Schneider S."/>
            <person name="Klenk H.-P."/>
            <person name="Eisen J.A."/>
        </authorList>
    </citation>
    <scope>NUCLEOTIDE SEQUENCE [LARGE SCALE GENOMIC DNA]</scope>
    <source>
        <strain evidence="6">ATCC 700085 / DSM 6578 / Z-1203</strain>
    </source>
</reference>
<dbReference type="GO" id="GO:0003677">
    <property type="term" value="F:DNA binding"/>
    <property type="evidence" value="ECO:0007669"/>
    <property type="project" value="UniProtKB-KW"/>
</dbReference>
<evidence type="ECO:0000313" key="5">
    <source>
        <dbReference type="EMBL" id="AEJ61449.1"/>
    </source>
</evidence>
<dbReference type="CDD" id="cd00090">
    <property type="entry name" value="HTH_ARSR"/>
    <property type="match status" value="1"/>
</dbReference>
<feature type="domain" description="HTH arsR-type" evidence="4">
    <location>
        <begin position="17"/>
        <end position="114"/>
    </location>
</feature>
<keyword evidence="2" id="KW-0238">DNA-binding</keyword>
<dbReference type="EMBL" id="CP002903">
    <property type="protein sequence ID" value="AEJ61449.1"/>
    <property type="molecule type" value="Genomic_DNA"/>
</dbReference>
<dbReference type="InterPro" id="IPR051081">
    <property type="entry name" value="HTH_MetalResp_TranReg"/>
</dbReference>
<sequence length="122" mass="13761">MKYLVNFSNMDTLKRELDERVASRYKEKAAILKALAHPTRLWMLEQLARESRCVCEFVAALDVDFSTVSKHLALLKSAGLVEDTKEGRQVRYRLVAPQVAGILALVEDLLQQRAKVLEASSS</sequence>
<evidence type="ECO:0000256" key="3">
    <source>
        <dbReference type="ARBA" id="ARBA00023163"/>
    </source>
</evidence>
<name>G0GE96_WINT7</name>
<dbReference type="SMART" id="SM00418">
    <property type="entry name" value="HTH_ARSR"/>
    <property type="match status" value="1"/>
</dbReference>
<evidence type="ECO:0000313" key="6">
    <source>
        <dbReference type="Proteomes" id="UP000007254"/>
    </source>
</evidence>
<dbReference type="PROSITE" id="PS50987">
    <property type="entry name" value="HTH_ARSR_2"/>
    <property type="match status" value="1"/>
</dbReference>
<dbReference type="STRING" id="869211.Spith_1177"/>
<dbReference type="Gene3D" id="1.10.10.10">
    <property type="entry name" value="Winged helix-like DNA-binding domain superfamily/Winged helix DNA-binding domain"/>
    <property type="match status" value="1"/>
</dbReference>
<dbReference type="Proteomes" id="UP000007254">
    <property type="component" value="Chromosome"/>
</dbReference>
<evidence type="ECO:0000256" key="1">
    <source>
        <dbReference type="ARBA" id="ARBA00023015"/>
    </source>
</evidence>
<protein>
    <submittedName>
        <fullName evidence="5">Regulatory protein ArsR</fullName>
    </submittedName>
</protein>
<evidence type="ECO:0000259" key="4">
    <source>
        <dbReference type="PROSITE" id="PS50987"/>
    </source>
</evidence>
<dbReference type="PANTHER" id="PTHR33154">
    <property type="entry name" value="TRANSCRIPTIONAL REGULATOR, ARSR FAMILY"/>
    <property type="match status" value="1"/>
</dbReference>
<accession>G0GE96</accession>
<dbReference type="AlphaFoldDB" id="G0GE96"/>
<dbReference type="InterPro" id="IPR036388">
    <property type="entry name" value="WH-like_DNA-bd_sf"/>
</dbReference>
<dbReference type="PRINTS" id="PR00778">
    <property type="entry name" value="HTHARSR"/>
</dbReference>